<comment type="caution">
    <text evidence="3">The sequence shown here is derived from an EMBL/GenBank/DDBJ whole genome shotgun (WGS) entry which is preliminary data.</text>
</comment>
<accession>A0ABR6NID1</accession>
<evidence type="ECO:0000313" key="4">
    <source>
        <dbReference type="Proteomes" id="UP001138540"/>
    </source>
</evidence>
<evidence type="ECO:0000256" key="1">
    <source>
        <dbReference type="SAM" id="MobiDB-lite"/>
    </source>
</evidence>
<feature type="compositionally biased region" description="Acidic residues" evidence="1">
    <location>
        <begin position="776"/>
        <end position="790"/>
    </location>
</feature>
<reference evidence="3 4" key="1">
    <citation type="submission" date="2020-08" db="EMBL/GenBank/DDBJ databases">
        <title>Exploring microbial biodiversity for novel pathways involved in the catabolism of aromatic compounds derived from lignin.</title>
        <authorList>
            <person name="Elkins J."/>
        </authorList>
    </citation>
    <scope>NUCLEOTIDE SEQUENCE [LARGE SCALE GENOMIC DNA]</scope>
    <source>
        <strain evidence="3 4">B1D3A</strain>
    </source>
</reference>
<name>A0ABR6NID1_9SPHN</name>
<dbReference type="InterPro" id="IPR032876">
    <property type="entry name" value="J_dom"/>
</dbReference>
<keyword evidence="4" id="KW-1185">Reference proteome</keyword>
<dbReference type="EMBL" id="JACHKA010000001">
    <property type="protein sequence ID" value="MBB5985944.1"/>
    <property type="molecule type" value="Genomic_DNA"/>
</dbReference>
<dbReference type="Proteomes" id="UP001138540">
    <property type="component" value="Unassembled WGS sequence"/>
</dbReference>
<proteinExistence type="predicted"/>
<gene>
    <name evidence="3" type="ORF">HNP60_001918</name>
</gene>
<dbReference type="Pfam" id="PF13550">
    <property type="entry name" value="Phage-tail_3"/>
    <property type="match status" value="1"/>
</dbReference>
<organism evidence="3 4">
    <name type="scientific">Sphingobium lignivorans</name>
    <dbReference type="NCBI Taxonomy" id="2735886"/>
    <lineage>
        <taxon>Bacteria</taxon>
        <taxon>Pseudomonadati</taxon>
        <taxon>Pseudomonadota</taxon>
        <taxon>Alphaproteobacteria</taxon>
        <taxon>Sphingomonadales</taxon>
        <taxon>Sphingomonadaceae</taxon>
        <taxon>Sphingobium</taxon>
    </lineage>
</organism>
<sequence>MSAGGKGSGKQRVNEYYLSIHYGICQAPFIFKKITYKDKVIWSGSVSSPSYVDVHLPNLMGGRTQEGGVSGRIYFMPGTPDQVAPDALARRLGLTPETCPAFRGVASVFFTGGALQIFNPNLPYGQGDIIYNDISTIQSEAGFYWTANNPFLEGVKIEGESIHGALGSTYSVIGSGQHNPAHFIYAALISQSWGMGGAEWFIDKPAFLDVAEALYIEEFGLSLKWNQQEPIETFVGEVLDHIQATIFVNPTSGLLSIKLLRGDYDLNDLPQINAGNAKLVKYERKLYGQTANEVVLSWTNPENEQTETISAQDLANVEIQGSPVSTNRDYYMIRSAALAQRILDRDLRTVSAPLASLEIEVDRRGSKLVPGGLARVDFPERKIYDMICRIGRIDYGKPLDSRIKISLIEDIFALDLPEPTTPPRSAWENVQVPPSPVDHSQVITIPAFFANRLAANMQYPEVIGGVLAAKDGMDVIGFDLLSEAVDVTGASQWANQGEKTMLGRAQILTPLYQEAQSLITGIPLTRSLRNPHVGAFVAIGSGGDHAMEFALISAYDEEANAWVLERGILDTVPRSWEVGTPVWFIPIDANIADTKDFKAVGETVSFKLLTRTSLGTLPFDDADEVYGMMSARPHAPLRPANVKINGVGFGKVDATGATELVVSWSNRNRLYEDGQVVRWNEGNVTPEYLQQTIITVFRQNGDLMYYRKGLWTETQFTIPIAWVQSETKIFVRVSSQRKGLASIQSYGLWVENIPQVADPAPPPASDDGPAPPPPPDDPEDPTPDPIDGIEDPPLPDLGGGPGGWN</sequence>
<protein>
    <recommendedName>
        <fullName evidence="2">Tip attachment protein J domain-containing protein</fullName>
    </recommendedName>
</protein>
<feature type="compositionally biased region" description="Pro residues" evidence="1">
    <location>
        <begin position="759"/>
        <end position="775"/>
    </location>
</feature>
<dbReference type="RefSeq" id="WP_184152904.1">
    <property type="nucleotide sequence ID" value="NZ_JACHKA010000001.1"/>
</dbReference>
<feature type="region of interest" description="Disordered" evidence="1">
    <location>
        <begin position="754"/>
        <end position="805"/>
    </location>
</feature>
<feature type="domain" description="Tip attachment protein J" evidence="2">
    <location>
        <begin position="227"/>
        <end position="393"/>
    </location>
</feature>
<evidence type="ECO:0000313" key="3">
    <source>
        <dbReference type="EMBL" id="MBB5985944.1"/>
    </source>
</evidence>
<evidence type="ECO:0000259" key="2">
    <source>
        <dbReference type="Pfam" id="PF13550"/>
    </source>
</evidence>